<reference evidence="1" key="1">
    <citation type="submission" date="2022-04" db="EMBL/GenBank/DDBJ databases">
        <title>Genome of the entomopathogenic fungus Entomophthora muscae.</title>
        <authorList>
            <person name="Elya C."/>
            <person name="Lovett B.R."/>
            <person name="Lee E."/>
            <person name="Macias A.M."/>
            <person name="Hajek A.E."/>
            <person name="De Bivort B.L."/>
            <person name="Kasson M.T."/>
            <person name="De Fine Licht H.H."/>
            <person name="Stajich J.E."/>
        </authorList>
    </citation>
    <scope>NUCLEOTIDE SEQUENCE</scope>
    <source>
        <strain evidence="1">Berkeley</strain>
    </source>
</reference>
<organism evidence="1 2">
    <name type="scientific">Entomophthora muscae</name>
    <dbReference type="NCBI Taxonomy" id="34485"/>
    <lineage>
        <taxon>Eukaryota</taxon>
        <taxon>Fungi</taxon>
        <taxon>Fungi incertae sedis</taxon>
        <taxon>Zoopagomycota</taxon>
        <taxon>Entomophthoromycotina</taxon>
        <taxon>Entomophthoromycetes</taxon>
        <taxon>Entomophthorales</taxon>
        <taxon>Entomophthoraceae</taxon>
        <taxon>Entomophthora</taxon>
    </lineage>
</organism>
<comment type="caution">
    <text evidence="1">The sequence shown here is derived from an EMBL/GenBank/DDBJ whole genome shotgun (WGS) entry which is preliminary data.</text>
</comment>
<evidence type="ECO:0000313" key="1">
    <source>
        <dbReference type="EMBL" id="KAJ9063138.1"/>
    </source>
</evidence>
<sequence>MLLSHLNARSPIFSSETILSDVTFFEEIHNLLIEPTVRVLYWNDDGTKIVFNHNEKTKPIKEKLLLKRPEILGKVLELFGFNRGQVIIDDITFKCFYHVCFKRDDMDRLVVLLNTAYEKVNGTRLERFFNCIEGNPKVPTRAFSTSKITPMKVDHGLSSVRRHSEAMIKRVYSPEKTSIKHFAPMKSILKKAVVQDRTALHPPFQNCNPFSKNDLPLKSTRPSETDRKSSSHFSEDYFFVSPKPVQFKLKPASDINDSASPATRYQKNVSNLLSVFDFKPKQHQARVEKKIVKSPVFKPKPYAMFSTYRPKPTLEK</sequence>
<evidence type="ECO:0000313" key="2">
    <source>
        <dbReference type="Proteomes" id="UP001165960"/>
    </source>
</evidence>
<dbReference type="Proteomes" id="UP001165960">
    <property type="component" value="Unassembled WGS sequence"/>
</dbReference>
<dbReference type="EMBL" id="QTSX02004978">
    <property type="protein sequence ID" value="KAJ9063138.1"/>
    <property type="molecule type" value="Genomic_DNA"/>
</dbReference>
<name>A0ACC2SLA2_9FUNG</name>
<protein>
    <submittedName>
        <fullName evidence="1">Uncharacterized protein</fullName>
    </submittedName>
</protein>
<keyword evidence="2" id="KW-1185">Reference proteome</keyword>
<proteinExistence type="predicted"/>
<accession>A0ACC2SLA2</accession>
<gene>
    <name evidence="1" type="ORF">DSO57_1003270</name>
</gene>